<dbReference type="KEGG" id="tva:5467223"/>
<proteinExistence type="predicted"/>
<dbReference type="OrthoDB" id="120976at2759"/>
<dbReference type="InterPro" id="IPR001611">
    <property type="entry name" value="Leu-rich_rpt"/>
</dbReference>
<reference evidence="2" key="2">
    <citation type="journal article" date="2007" name="Science">
        <title>Draft genome sequence of the sexually transmitted pathogen Trichomonas vaginalis.</title>
        <authorList>
            <person name="Carlton J.M."/>
            <person name="Hirt R.P."/>
            <person name="Silva J.C."/>
            <person name="Delcher A.L."/>
            <person name="Schatz M."/>
            <person name="Zhao Q."/>
            <person name="Wortman J.R."/>
            <person name="Bidwell S.L."/>
            <person name="Alsmark U.C.M."/>
            <person name="Besteiro S."/>
            <person name="Sicheritz-Ponten T."/>
            <person name="Noel C.J."/>
            <person name="Dacks J.B."/>
            <person name="Foster P.G."/>
            <person name="Simillion C."/>
            <person name="Van de Peer Y."/>
            <person name="Miranda-Saavedra D."/>
            <person name="Barton G.J."/>
            <person name="Westrop G.D."/>
            <person name="Mueller S."/>
            <person name="Dessi D."/>
            <person name="Fiori P.L."/>
            <person name="Ren Q."/>
            <person name="Paulsen I."/>
            <person name="Zhang H."/>
            <person name="Bastida-Corcuera F.D."/>
            <person name="Simoes-Barbosa A."/>
            <person name="Brown M.T."/>
            <person name="Hayes R.D."/>
            <person name="Mukherjee M."/>
            <person name="Okumura C.Y."/>
            <person name="Schneider R."/>
            <person name="Smith A.J."/>
            <person name="Vanacova S."/>
            <person name="Villalvazo M."/>
            <person name="Haas B.J."/>
            <person name="Pertea M."/>
            <person name="Feldblyum T.V."/>
            <person name="Utterback T.R."/>
            <person name="Shu C.L."/>
            <person name="Osoegawa K."/>
            <person name="de Jong P.J."/>
            <person name="Hrdy I."/>
            <person name="Horvathova L."/>
            <person name="Zubacova Z."/>
            <person name="Dolezal P."/>
            <person name="Malik S.B."/>
            <person name="Logsdon J.M. Jr."/>
            <person name="Henze K."/>
            <person name="Gupta A."/>
            <person name="Wang C.C."/>
            <person name="Dunne R.L."/>
            <person name="Upcroft J.A."/>
            <person name="Upcroft P."/>
            <person name="White O."/>
            <person name="Salzberg S.L."/>
            <person name="Tang P."/>
            <person name="Chiu C.-H."/>
            <person name="Lee Y.-S."/>
            <person name="Embley T.M."/>
            <person name="Coombs G.H."/>
            <person name="Mottram J.C."/>
            <person name="Tachezy J."/>
            <person name="Fraser-Liggett C.M."/>
            <person name="Johnson P.J."/>
        </authorList>
    </citation>
    <scope>NUCLEOTIDE SEQUENCE [LARGE SCALE GENOMIC DNA]</scope>
    <source>
        <strain evidence="2">G3</strain>
    </source>
</reference>
<dbReference type="Proteomes" id="UP000001542">
    <property type="component" value="Unassembled WGS sequence"/>
</dbReference>
<dbReference type="PANTHER" id="PTHR24112:SF66">
    <property type="entry name" value="LEUCINE-RICH REPEAT, ISOFORM F"/>
    <property type="match status" value="1"/>
</dbReference>
<evidence type="ECO:0000313" key="3">
    <source>
        <dbReference type="Proteomes" id="UP000001542"/>
    </source>
</evidence>
<dbReference type="InterPro" id="IPR051279">
    <property type="entry name" value="PP1-Reg/Actin-Interact_Protein"/>
</dbReference>
<dbReference type="EMBL" id="DS113188">
    <property type="protein sequence ID" value="EAY21693.1"/>
    <property type="molecule type" value="Genomic_DNA"/>
</dbReference>
<dbReference type="STRING" id="5722.A2DCR9"/>
<sequence>MGIRENLEFPSDLAENIVSKCIKMLPESNNVVCMINSATVRYNGEEYDPIYCCVTPYSVFIFRTILGVTSQLVRVDLIELTEFVCSDKLKDGFLLKSSASNLIIKGPNHIKLSQIIYRNYQMLITKNDNTVNTQISVSDKSLFPTIVVPMPITQIFQYAYATYCAKFDEEYNHLAATVVWKLLTSGDYCFDCANVPEMEHYKAFIHATSILPCFSFFSSQNKTFINPLRALASFLIHSETIKGVAISTGSDDDDLTKIATLLQRFNTKQIVMWKISGHYYKGMSKFVASLVNMKSPIRMIDLSDVNMSERTLISFFQGLARNHNLFKLHSLNVKGSKFTGRVKKSFVDWLMKLHKQREFNLNVLGLSNTGKYVGKICNALCSTEQPLLHLDVSFNEMSEWAQSQLLQLVLRSKTLRSLNVGGCNLSVANLTNIIMTLSTDNRQDFYKFFMSQMNLSGTELSGAISSFLEANSERWSLINLDNARFDEGSARMVLSVLTNLNNLTNISLNGCFTSKLKGIGEKLSSLLKLKFLKRLTICGVEKGRLKWELYPLLKDLSENRTLEYLDISDNKIGEEGIKILDRSLVRNFSLKQLEIDKNLISTVDLLQMILRRWKSRPHSYYMTFPYSDAEDIINKESFSSKEKMKLRVKMIEIELYSQLSQNRLLSEERPTNCHYNVPLQAAQYLDQMNKIIENSEEMKNKTVFGCFNYSLHLPFPFQSETKEGQLDNTETIDIGDANVFDTENLTKVTKFDPFPNLDNEDAKKELVQNPADEIPAFPPAKKSSSSRKSSSAKKSNAKPPEIQKTEEKTEKKEEKNDLQNIMKNDDDFDTGIRTKISPIEEAKLNEIDDDSESEEKIKKAIKPAPKIKKIIITDSEDEPPMKKPSKRPKKEQEPVKKKKLQEEEILPKKKKRIINDSDSDDEVILPKKKKQVIKDLDSDEEDILPKKKRIINDSDEEVILPKKKKRILLESDSNDEEEIPRKSKKSTPKKVSNSNRKVINMDSSDSDDIYAERFQPRLNASTGGRSTLFEDDSSDEIENFKPPKRYKKKAINMNSGSDWQDSDSDSGPLPVPKRRPNVNPKF</sequence>
<dbReference type="RefSeq" id="XP_001582679.1">
    <property type="nucleotide sequence ID" value="XM_001582629.1"/>
</dbReference>
<evidence type="ECO:0000313" key="2">
    <source>
        <dbReference type="EMBL" id="EAY21693.1"/>
    </source>
</evidence>
<gene>
    <name evidence="2" type="ORF">TVAG_237190</name>
</gene>
<accession>A2DCR9</accession>
<dbReference type="VEuPathDB" id="TrichDB:TVAG_237190"/>
<keyword evidence="3" id="KW-1185">Reference proteome</keyword>
<dbReference type="AlphaFoldDB" id="A2DCR9"/>
<feature type="region of interest" description="Disordered" evidence="1">
    <location>
        <begin position="768"/>
        <end position="947"/>
    </location>
</feature>
<dbReference type="Pfam" id="PF13516">
    <property type="entry name" value="LRR_6"/>
    <property type="match status" value="1"/>
</dbReference>
<dbReference type="InterPro" id="IPR032675">
    <property type="entry name" value="LRR_dom_sf"/>
</dbReference>
<feature type="compositionally biased region" description="Basic and acidic residues" evidence="1">
    <location>
        <begin position="890"/>
        <end position="907"/>
    </location>
</feature>
<feature type="compositionally biased region" description="Low complexity" evidence="1">
    <location>
        <begin position="779"/>
        <end position="800"/>
    </location>
</feature>
<dbReference type="SUPFAM" id="SSF52047">
    <property type="entry name" value="RNI-like"/>
    <property type="match status" value="1"/>
</dbReference>
<name>A2DCR9_TRIV3</name>
<dbReference type="VEuPathDB" id="TrichDB:TVAGG3_0607090"/>
<feature type="region of interest" description="Disordered" evidence="1">
    <location>
        <begin position="964"/>
        <end position="1082"/>
    </location>
</feature>
<feature type="compositionally biased region" description="Polar residues" evidence="1">
    <location>
        <begin position="989"/>
        <end position="1003"/>
    </location>
</feature>
<organism evidence="2 3">
    <name type="scientific">Trichomonas vaginalis (strain ATCC PRA-98 / G3)</name>
    <dbReference type="NCBI Taxonomy" id="412133"/>
    <lineage>
        <taxon>Eukaryota</taxon>
        <taxon>Metamonada</taxon>
        <taxon>Parabasalia</taxon>
        <taxon>Trichomonadida</taxon>
        <taxon>Trichomonadidae</taxon>
        <taxon>Trichomonas</taxon>
    </lineage>
</organism>
<dbReference type="InParanoid" id="A2DCR9"/>
<feature type="compositionally biased region" description="Basic and acidic residues" evidence="1">
    <location>
        <begin position="801"/>
        <end position="817"/>
    </location>
</feature>
<dbReference type="GO" id="GO:0005886">
    <property type="term" value="C:plasma membrane"/>
    <property type="evidence" value="ECO:0000318"/>
    <property type="project" value="GO_Central"/>
</dbReference>
<dbReference type="SMART" id="SM00368">
    <property type="entry name" value="LRR_RI"/>
    <property type="match status" value="1"/>
</dbReference>
<dbReference type="GO" id="GO:0030027">
    <property type="term" value="C:lamellipodium"/>
    <property type="evidence" value="ECO:0000318"/>
    <property type="project" value="GO_Central"/>
</dbReference>
<evidence type="ECO:0000256" key="1">
    <source>
        <dbReference type="SAM" id="MobiDB-lite"/>
    </source>
</evidence>
<dbReference type="GO" id="GO:0034315">
    <property type="term" value="P:regulation of Arp2/3 complex-mediated actin nucleation"/>
    <property type="evidence" value="ECO:0000318"/>
    <property type="project" value="GO_Central"/>
</dbReference>
<dbReference type="PANTHER" id="PTHR24112">
    <property type="entry name" value="LEUCINE-RICH REPEAT, ISOFORM F-RELATED"/>
    <property type="match status" value="1"/>
</dbReference>
<feature type="compositionally biased region" description="Basic residues" evidence="1">
    <location>
        <begin position="859"/>
        <end position="869"/>
    </location>
</feature>
<reference evidence="2" key="1">
    <citation type="submission" date="2006-10" db="EMBL/GenBank/DDBJ databases">
        <authorList>
            <person name="Amadeo P."/>
            <person name="Zhao Q."/>
            <person name="Wortman J."/>
            <person name="Fraser-Liggett C."/>
            <person name="Carlton J."/>
        </authorList>
    </citation>
    <scope>NUCLEOTIDE SEQUENCE</scope>
    <source>
        <strain evidence="2">G3</strain>
    </source>
</reference>
<protein>
    <submittedName>
        <fullName evidence="2">Leucine Rich Repeat family protein</fullName>
    </submittedName>
</protein>
<dbReference type="GO" id="GO:0016477">
    <property type="term" value="P:cell migration"/>
    <property type="evidence" value="ECO:0000318"/>
    <property type="project" value="GO_Central"/>
</dbReference>
<dbReference type="Gene3D" id="3.80.10.10">
    <property type="entry name" value="Ribonuclease Inhibitor"/>
    <property type="match status" value="1"/>
</dbReference>
<dbReference type="SMR" id="A2DCR9"/>